<proteinExistence type="predicted"/>
<evidence type="ECO:0000256" key="1">
    <source>
        <dbReference type="SAM" id="MobiDB-lite"/>
    </source>
</evidence>
<feature type="compositionally biased region" description="Polar residues" evidence="1">
    <location>
        <begin position="57"/>
        <end position="69"/>
    </location>
</feature>
<feature type="region of interest" description="Disordered" evidence="1">
    <location>
        <begin position="40"/>
        <end position="80"/>
    </location>
</feature>
<feature type="signal peptide" evidence="2">
    <location>
        <begin position="1"/>
        <end position="23"/>
    </location>
</feature>
<dbReference type="AlphaFoldDB" id="A0A5C6ADB2"/>
<evidence type="ECO:0000256" key="2">
    <source>
        <dbReference type="SAM" id="SignalP"/>
    </source>
</evidence>
<evidence type="ECO:0000313" key="4">
    <source>
        <dbReference type="Proteomes" id="UP000316213"/>
    </source>
</evidence>
<name>A0A5C6ADB2_9BACT</name>
<reference evidence="3 4" key="1">
    <citation type="submission" date="2019-02" db="EMBL/GenBank/DDBJ databases">
        <title>Deep-cultivation of Planctomycetes and their phenomic and genomic characterization uncovers novel biology.</title>
        <authorList>
            <person name="Wiegand S."/>
            <person name="Jogler M."/>
            <person name="Boedeker C."/>
            <person name="Pinto D."/>
            <person name="Vollmers J."/>
            <person name="Rivas-Marin E."/>
            <person name="Kohn T."/>
            <person name="Peeters S.H."/>
            <person name="Heuer A."/>
            <person name="Rast P."/>
            <person name="Oberbeckmann S."/>
            <person name="Bunk B."/>
            <person name="Jeske O."/>
            <person name="Meyerdierks A."/>
            <person name="Storesund J.E."/>
            <person name="Kallscheuer N."/>
            <person name="Luecker S."/>
            <person name="Lage O.M."/>
            <person name="Pohl T."/>
            <person name="Merkel B.J."/>
            <person name="Hornburger P."/>
            <person name="Mueller R.-W."/>
            <person name="Bruemmer F."/>
            <person name="Labrenz M."/>
            <person name="Spormann A.M."/>
            <person name="Op Den Camp H."/>
            <person name="Overmann J."/>
            <person name="Amann R."/>
            <person name="Jetten M.S.M."/>
            <person name="Mascher T."/>
            <person name="Medema M.H."/>
            <person name="Devos D.P."/>
            <person name="Kaster A.-K."/>
            <person name="Ovreas L."/>
            <person name="Rohde M."/>
            <person name="Galperin M.Y."/>
            <person name="Jogler C."/>
        </authorList>
    </citation>
    <scope>NUCLEOTIDE SEQUENCE [LARGE SCALE GENOMIC DNA]</scope>
    <source>
        <strain evidence="3 4">Pla100</strain>
    </source>
</reference>
<keyword evidence="4" id="KW-1185">Reference proteome</keyword>
<dbReference type="RefSeq" id="WP_146577987.1">
    <property type="nucleotide sequence ID" value="NZ_SJPM01000004.1"/>
</dbReference>
<sequence length="229" mass="24160" precursor="true">MTRSFSLLLCALSSVVLAPAVYADLDELLGDWASAASQEIDQDSSSEVELSPASSSDVSTPESTGSTLTGIHGHSAGEPTSVIHPEAIDEMYSVVTPTMNPHYVPDSCGCGDANCEGAPHTAHQCRSNGCHSCGDGCGALISRAESGCIEGQSECRPHQRPNLPSSTFLELFRSRNSYSNVWAGYAEETRLRVRNRSPHLDGTWRCNGCGALLEPNQVGCGCGGGCDHQ</sequence>
<organism evidence="3 4">
    <name type="scientific">Neorhodopirellula pilleata</name>
    <dbReference type="NCBI Taxonomy" id="2714738"/>
    <lineage>
        <taxon>Bacteria</taxon>
        <taxon>Pseudomonadati</taxon>
        <taxon>Planctomycetota</taxon>
        <taxon>Planctomycetia</taxon>
        <taxon>Pirellulales</taxon>
        <taxon>Pirellulaceae</taxon>
        <taxon>Neorhodopirellula</taxon>
    </lineage>
</organism>
<accession>A0A5C6ADB2</accession>
<gene>
    <name evidence="3" type="ORF">Pla100_25490</name>
</gene>
<evidence type="ECO:0000313" key="3">
    <source>
        <dbReference type="EMBL" id="TWT97397.1"/>
    </source>
</evidence>
<dbReference type="Proteomes" id="UP000316213">
    <property type="component" value="Unassembled WGS sequence"/>
</dbReference>
<feature type="compositionally biased region" description="Low complexity" evidence="1">
    <location>
        <begin position="47"/>
        <end position="56"/>
    </location>
</feature>
<feature type="chain" id="PRO_5023075096" evidence="2">
    <location>
        <begin position="24"/>
        <end position="229"/>
    </location>
</feature>
<protein>
    <submittedName>
        <fullName evidence="3">Uncharacterized protein</fullName>
    </submittedName>
</protein>
<dbReference type="EMBL" id="SJPM01000004">
    <property type="protein sequence ID" value="TWT97397.1"/>
    <property type="molecule type" value="Genomic_DNA"/>
</dbReference>
<dbReference type="OrthoDB" id="285984at2"/>
<comment type="caution">
    <text evidence="3">The sequence shown here is derived from an EMBL/GenBank/DDBJ whole genome shotgun (WGS) entry which is preliminary data.</text>
</comment>
<keyword evidence="2" id="KW-0732">Signal</keyword>